<accession>A0A4R5VXQ7</accession>
<organism evidence="3 4">
    <name type="scientific">Bacillus salipaludis</name>
    <dbReference type="NCBI Taxonomy" id="2547811"/>
    <lineage>
        <taxon>Bacteria</taxon>
        <taxon>Bacillati</taxon>
        <taxon>Bacillota</taxon>
        <taxon>Bacilli</taxon>
        <taxon>Bacillales</taxon>
        <taxon>Bacillaceae</taxon>
        <taxon>Bacillus</taxon>
    </lineage>
</organism>
<evidence type="ECO:0000313" key="3">
    <source>
        <dbReference type="EMBL" id="TDK64154.1"/>
    </source>
</evidence>
<dbReference type="InterPro" id="IPR010982">
    <property type="entry name" value="Lambda_DNA-bd_dom_sf"/>
</dbReference>
<dbReference type="Gene3D" id="1.10.260.40">
    <property type="entry name" value="lambda repressor-like DNA-binding domains"/>
    <property type="match status" value="1"/>
</dbReference>
<dbReference type="GO" id="GO:0005829">
    <property type="term" value="C:cytosol"/>
    <property type="evidence" value="ECO:0007669"/>
    <property type="project" value="TreeGrafter"/>
</dbReference>
<dbReference type="EMBL" id="SMYO01000002">
    <property type="protein sequence ID" value="TDK64154.1"/>
    <property type="molecule type" value="Genomic_DNA"/>
</dbReference>
<name>A0A4R5VXQ7_9BACI</name>
<evidence type="ECO:0000256" key="1">
    <source>
        <dbReference type="ARBA" id="ARBA00023125"/>
    </source>
</evidence>
<dbReference type="AlphaFoldDB" id="A0A4R5VXQ7"/>
<dbReference type="PROSITE" id="PS50943">
    <property type="entry name" value="HTH_CROC1"/>
    <property type="match status" value="1"/>
</dbReference>
<evidence type="ECO:0000259" key="2">
    <source>
        <dbReference type="PROSITE" id="PS50943"/>
    </source>
</evidence>
<dbReference type="InterPro" id="IPR050807">
    <property type="entry name" value="TransReg_Diox_bact_type"/>
</dbReference>
<feature type="domain" description="HTH cro/C1-type" evidence="2">
    <location>
        <begin position="19"/>
        <end position="73"/>
    </location>
</feature>
<proteinExistence type="predicted"/>
<dbReference type="GO" id="GO:0003700">
    <property type="term" value="F:DNA-binding transcription factor activity"/>
    <property type="evidence" value="ECO:0007669"/>
    <property type="project" value="TreeGrafter"/>
</dbReference>
<comment type="caution">
    <text evidence="3">The sequence shown here is derived from an EMBL/GenBank/DDBJ whole genome shotgun (WGS) entry which is preliminary data.</text>
</comment>
<dbReference type="Pfam" id="PF12844">
    <property type="entry name" value="HTH_19"/>
    <property type="match status" value="1"/>
</dbReference>
<dbReference type="PANTHER" id="PTHR46797">
    <property type="entry name" value="HTH-TYPE TRANSCRIPTIONAL REGULATOR"/>
    <property type="match status" value="1"/>
</dbReference>
<dbReference type="SUPFAM" id="SSF47413">
    <property type="entry name" value="lambda repressor-like DNA-binding domains"/>
    <property type="match status" value="1"/>
</dbReference>
<dbReference type="InterPro" id="IPR001387">
    <property type="entry name" value="Cro/C1-type_HTH"/>
</dbReference>
<dbReference type="SMART" id="SM00530">
    <property type="entry name" value="HTH_XRE"/>
    <property type="match status" value="1"/>
</dbReference>
<dbReference type="Proteomes" id="UP000295132">
    <property type="component" value="Unassembled WGS sequence"/>
</dbReference>
<dbReference type="CDD" id="cd00093">
    <property type="entry name" value="HTH_XRE"/>
    <property type="match status" value="1"/>
</dbReference>
<dbReference type="PANTHER" id="PTHR46797:SF1">
    <property type="entry name" value="METHYLPHOSPHONATE SYNTHASE"/>
    <property type="match status" value="1"/>
</dbReference>
<protein>
    <submittedName>
        <fullName evidence="3">XRE family transcriptional regulator</fullName>
    </submittedName>
</protein>
<dbReference type="GO" id="GO:0003677">
    <property type="term" value="F:DNA binding"/>
    <property type="evidence" value="ECO:0007669"/>
    <property type="project" value="UniProtKB-KW"/>
</dbReference>
<evidence type="ECO:0000313" key="4">
    <source>
        <dbReference type="Proteomes" id="UP000295132"/>
    </source>
</evidence>
<gene>
    <name evidence="3" type="ORF">E2K98_04645</name>
</gene>
<reference evidence="3 4" key="1">
    <citation type="submission" date="2019-03" db="EMBL/GenBank/DDBJ databases">
        <title>Bacillus niacini sp. nov. a Nicotinate-Metabolizing Mesophile Isolated from Soil.</title>
        <authorList>
            <person name="Zhang G."/>
        </authorList>
    </citation>
    <scope>NUCLEOTIDE SEQUENCE [LARGE SCALE GENOMIC DNA]</scope>
    <source>
        <strain evidence="3 4">WN066</strain>
    </source>
</reference>
<keyword evidence="1" id="KW-0238">DNA-binding</keyword>
<sequence>MVLKRRIPLRPNETFGELLARLRRIKRLSSDELAFLCGKSRKHISALENDKAVPTYDLTCTLAEKLEVKPSLLFNKLGEMADQALEARKPFRKDND</sequence>